<dbReference type="Pfam" id="PF13527">
    <property type="entry name" value="Acetyltransf_9"/>
    <property type="match status" value="1"/>
</dbReference>
<dbReference type="PANTHER" id="PTHR37817:SF1">
    <property type="entry name" value="N-ACETYLTRANSFERASE EIS"/>
    <property type="match status" value="1"/>
</dbReference>
<dbReference type="Proteomes" id="UP001254257">
    <property type="component" value="Unassembled WGS sequence"/>
</dbReference>
<dbReference type="PANTHER" id="PTHR37817">
    <property type="entry name" value="N-ACETYLTRANSFERASE EIS"/>
    <property type="match status" value="1"/>
</dbReference>
<keyword evidence="3" id="KW-1185">Reference proteome</keyword>
<dbReference type="RefSeq" id="WP_316020477.1">
    <property type="nucleotide sequence ID" value="NZ_JAWDID010000046.1"/>
</dbReference>
<sequence>MPLTGEAIDIRAATAADDDAIAALNRAAFGGEDEVGIVERLRGDDLVAVELVAVRAGAIVGHILLSHLPTTMDGRPVNALALAPMAVLPGQQKRGIGGRLIEAALDEGRRLGYAAVIVLGHPDYYPRFGFSAALASKLASPFAGEAFMALELVPGALAGQAGSVTYPAAFGL</sequence>
<comment type="caution">
    <text evidence="2">The sequence shown here is derived from an EMBL/GenBank/DDBJ whole genome shotgun (WGS) entry which is preliminary data.</text>
</comment>
<proteinExistence type="predicted"/>
<gene>
    <name evidence="2" type="ORF">RKE40_22680</name>
</gene>
<dbReference type="InterPro" id="IPR051554">
    <property type="entry name" value="Acetyltransferase_Eis"/>
</dbReference>
<dbReference type="Gene3D" id="3.40.630.30">
    <property type="match status" value="1"/>
</dbReference>
<accession>A0ABU3SD53</accession>
<evidence type="ECO:0000259" key="1">
    <source>
        <dbReference type="PROSITE" id="PS51186"/>
    </source>
</evidence>
<dbReference type="EMBL" id="JAWDID010000046">
    <property type="protein sequence ID" value="MDU0342714.1"/>
    <property type="molecule type" value="Genomic_DNA"/>
</dbReference>
<keyword evidence="2" id="KW-0808">Transferase</keyword>
<dbReference type="SUPFAM" id="SSF55729">
    <property type="entry name" value="Acyl-CoA N-acyltransferases (Nat)"/>
    <property type="match status" value="1"/>
</dbReference>
<dbReference type="PROSITE" id="PS51186">
    <property type="entry name" value="GNAT"/>
    <property type="match status" value="1"/>
</dbReference>
<reference evidence="2 3" key="1">
    <citation type="submission" date="2023-09" db="EMBL/GenBank/DDBJ databases">
        <title>Whole genome shotgun sequencing (WGS) of Bosea sp. ZW T0_25, isolated from stored onions (Allium cepa).</title>
        <authorList>
            <person name="Stoll D.A."/>
            <person name="Huch M."/>
        </authorList>
    </citation>
    <scope>NUCLEOTIDE SEQUENCE [LARGE SCALE GENOMIC DNA]</scope>
    <source>
        <strain evidence="2 3">ZW T0_25</strain>
    </source>
</reference>
<dbReference type="EC" id="2.3.1.-" evidence="2"/>
<dbReference type="CDD" id="cd04301">
    <property type="entry name" value="NAT_SF"/>
    <property type="match status" value="1"/>
</dbReference>
<name>A0ABU3SD53_9HYPH</name>
<evidence type="ECO:0000313" key="3">
    <source>
        <dbReference type="Proteomes" id="UP001254257"/>
    </source>
</evidence>
<protein>
    <submittedName>
        <fullName evidence="2">N-acetyltransferase</fullName>
        <ecNumber evidence="2">2.3.1.-</ecNumber>
    </submittedName>
</protein>
<keyword evidence="2" id="KW-0012">Acyltransferase</keyword>
<dbReference type="InterPro" id="IPR016181">
    <property type="entry name" value="Acyl_CoA_acyltransferase"/>
</dbReference>
<organism evidence="2 3">
    <name type="scientific">Bosea rubneri</name>
    <dbReference type="NCBI Taxonomy" id="3075434"/>
    <lineage>
        <taxon>Bacteria</taxon>
        <taxon>Pseudomonadati</taxon>
        <taxon>Pseudomonadota</taxon>
        <taxon>Alphaproteobacteria</taxon>
        <taxon>Hyphomicrobiales</taxon>
        <taxon>Boseaceae</taxon>
        <taxon>Bosea</taxon>
    </lineage>
</organism>
<dbReference type="InterPro" id="IPR000182">
    <property type="entry name" value="GNAT_dom"/>
</dbReference>
<evidence type="ECO:0000313" key="2">
    <source>
        <dbReference type="EMBL" id="MDU0342714.1"/>
    </source>
</evidence>
<feature type="domain" description="N-acetyltransferase" evidence="1">
    <location>
        <begin position="8"/>
        <end position="153"/>
    </location>
</feature>
<dbReference type="GO" id="GO:0016746">
    <property type="term" value="F:acyltransferase activity"/>
    <property type="evidence" value="ECO:0007669"/>
    <property type="project" value="UniProtKB-KW"/>
</dbReference>